<dbReference type="PANTHER" id="PTHR31356">
    <property type="entry name" value="THYLAKOID LUMENAL 29 KDA PROTEIN, CHLOROPLASTIC-RELATED"/>
    <property type="match status" value="1"/>
</dbReference>
<proteinExistence type="inferred from homology"/>
<feature type="site" description="Transition state stabilizer" evidence="8">
    <location>
        <position position="47"/>
    </location>
</feature>
<evidence type="ECO:0000256" key="3">
    <source>
        <dbReference type="ARBA" id="ARBA00022617"/>
    </source>
</evidence>
<keyword evidence="5" id="KW-0325">Glycoprotein</keyword>
<dbReference type="GO" id="GO:0042744">
    <property type="term" value="P:hydrogen peroxide catabolic process"/>
    <property type="evidence" value="ECO:0007669"/>
    <property type="project" value="TreeGrafter"/>
</dbReference>
<feature type="binding site" evidence="7">
    <location>
        <position position="71"/>
    </location>
    <ligand>
        <name>Ca(2+)</name>
        <dbReference type="ChEBI" id="CHEBI:29108"/>
        <label>1</label>
    </ligand>
</feature>
<keyword evidence="2 10" id="KW-0575">Peroxidase</keyword>
<evidence type="ECO:0000313" key="13">
    <source>
        <dbReference type="EMBL" id="CAD0093873.1"/>
    </source>
</evidence>
<dbReference type="GO" id="GO:0034599">
    <property type="term" value="P:cellular response to oxidative stress"/>
    <property type="evidence" value="ECO:0007669"/>
    <property type="project" value="InterPro"/>
</dbReference>
<sequence length="309" mass="32627">TLVLLAFTALAEASGQCPDIWSTIASDLSKTFIGPSGCTDLARGAIRFAFHDAGSYSSKTPAYAPATGGADGSLLLSSVEISRDENAGLQPYYGFLRGKYNQYKSQVGAADLIQFAASVAIISCPGGPKVQTVVGRKDTDTPAPDNLLPKAFGAGAAQQVLIQLFEDKGISQPELAALIGAHTASKAIAQEQFGVPFNDSTPGQWDVKYFSETDSHPRGVYPFESDVNLSNPNSTVGQVFQSFVNAQSEITFSTFAEFWNAAFAPAMAHLSVLGISESDQANFIDCTSAVPSGSNARLIRAAPINDRIR</sequence>
<dbReference type="AlphaFoldDB" id="A0A9N8JZ43"/>
<evidence type="ECO:0000256" key="5">
    <source>
        <dbReference type="ARBA" id="ARBA00023180"/>
    </source>
</evidence>
<dbReference type="GO" id="GO:0046872">
    <property type="term" value="F:metal ion binding"/>
    <property type="evidence" value="ECO:0007669"/>
    <property type="project" value="UniProtKB-UniRule"/>
</dbReference>
<feature type="binding site" evidence="7">
    <location>
        <position position="201"/>
    </location>
    <ligand>
        <name>Ca(2+)</name>
        <dbReference type="ChEBI" id="CHEBI:29108"/>
        <label>2</label>
    </ligand>
</feature>
<dbReference type="Gene3D" id="1.10.420.10">
    <property type="entry name" value="Peroxidase, domain 2"/>
    <property type="match status" value="1"/>
</dbReference>
<dbReference type="PANTHER" id="PTHR31356:SF66">
    <property type="entry name" value="CATALASE-PEROXIDASE"/>
    <property type="match status" value="1"/>
</dbReference>
<dbReference type="InterPro" id="IPR001621">
    <property type="entry name" value="Ligninase"/>
</dbReference>
<dbReference type="GO" id="GO:0000302">
    <property type="term" value="P:response to reactive oxygen species"/>
    <property type="evidence" value="ECO:0007669"/>
    <property type="project" value="TreeGrafter"/>
</dbReference>
<dbReference type="PROSITE" id="PS50873">
    <property type="entry name" value="PEROXIDASE_4"/>
    <property type="match status" value="1"/>
</dbReference>
<evidence type="ECO:0000256" key="1">
    <source>
        <dbReference type="ARBA" id="ARBA00006089"/>
    </source>
</evidence>
<comment type="similarity">
    <text evidence="1 10">Belongs to the peroxidase family. Ligninase subfamily.</text>
</comment>
<dbReference type="InterPro" id="IPR044831">
    <property type="entry name" value="Ccp1-like"/>
</dbReference>
<keyword evidence="7 10" id="KW-0106">Calcium</keyword>
<feature type="binding site" evidence="7">
    <location>
        <position position="206"/>
    </location>
    <ligand>
        <name>Ca(2+)</name>
        <dbReference type="ChEBI" id="CHEBI:29108"/>
        <label>2</label>
    </ligand>
</feature>
<evidence type="ECO:0000313" key="14">
    <source>
        <dbReference type="Proteomes" id="UP000714618"/>
    </source>
</evidence>
<evidence type="ECO:0000256" key="2">
    <source>
        <dbReference type="ARBA" id="ARBA00022559"/>
    </source>
</evidence>
<dbReference type="EC" id="1.11.1.-" evidence="10"/>
<dbReference type="PRINTS" id="PR00458">
    <property type="entry name" value="PEROXIDASE"/>
</dbReference>
<evidence type="ECO:0000256" key="7">
    <source>
        <dbReference type="PIRSR" id="PIRSR601621-2"/>
    </source>
</evidence>
<feature type="binding site" evidence="7">
    <location>
        <position position="69"/>
    </location>
    <ligand>
        <name>Ca(2+)</name>
        <dbReference type="ChEBI" id="CHEBI:29108"/>
        <label>1</label>
    </ligand>
</feature>
<keyword evidence="14" id="KW-1185">Reference proteome</keyword>
<comment type="cofactor">
    <cofactor evidence="7">
        <name>heme b</name>
        <dbReference type="ChEBI" id="CHEBI:60344"/>
    </cofactor>
    <text evidence="7">Binds 1 heme b (iron(II)-protoporphyrin IX) group per subunit.</text>
</comment>
<dbReference type="SUPFAM" id="SSF48113">
    <property type="entry name" value="Heme-dependent peroxidases"/>
    <property type="match status" value="1"/>
</dbReference>
<dbReference type="Pfam" id="PF00141">
    <property type="entry name" value="peroxidase"/>
    <property type="match status" value="1"/>
</dbReference>
<dbReference type="InterPro" id="IPR002016">
    <property type="entry name" value="Haem_peroxidase"/>
</dbReference>
<name>A0A9N8JZ43_9PEZI</name>
<feature type="binding site" evidence="7">
    <location>
        <position position="52"/>
    </location>
    <ligand>
        <name>Ca(2+)</name>
        <dbReference type="ChEBI" id="CHEBI:29108"/>
        <label>1</label>
    </ligand>
</feature>
<dbReference type="GO" id="GO:0020037">
    <property type="term" value="F:heme binding"/>
    <property type="evidence" value="ECO:0007669"/>
    <property type="project" value="UniProtKB-UniRule"/>
</dbReference>
<feature type="domain" description="Plant heme peroxidase family profile" evidence="12">
    <location>
        <begin position="41"/>
        <end position="309"/>
    </location>
</feature>
<feature type="binding site" description="axial binding residue" evidence="7">
    <location>
        <position position="182"/>
    </location>
    <ligand>
        <name>heme b</name>
        <dbReference type="ChEBI" id="CHEBI:60344"/>
    </ligand>
    <ligandPart>
        <name>Fe</name>
        <dbReference type="ChEBI" id="CHEBI:18248"/>
    </ligandPart>
</feature>
<dbReference type="InterPro" id="IPR010255">
    <property type="entry name" value="Haem_peroxidase_sf"/>
</dbReference>
<feature type="disulfide bond" evidence="9">
    <location>
        <begin position="38"/>
        <end position="124"/>
    </location>
</feature>
<keyword evidence="3 7" id="KW-0349">Heme</keyword>
<evidence type="ECO:0000256" key="4">
    <source>
        <dbReference type="ARBA" id="ARBA00023002"/>
    </source>
</evidence>
<evidence type="ECO:0000256" key="11">
    <source>
        <dbReference type="SAM" id="SignalP"/>
    </source>
</evidence>
<keyword evidence="7" id="KW-0408">Iron</keyword>
<dbReference type="EMBL" id="CAIJEO010000005">
    <property type="protein sequence ID" value="CAD0093873.1"/>
    <property type="molecule type" value="Genomic_DNA"/>
</dbReference>
<feature type="binding site" evidence="7">
    <location>
        <position position="73"/>
    </location>
    <ligand>
        <name>Ca(2+)</name>
        <dbReference type="ChEBI" id="CHEBI:29108"/>
        <label>1</label>
    </ligand>
</feature>
<reference evidence="13" key="1">
    <citation type="submission" date="2020-06" db="EMBL/GenBank/DDBJ databases">
        <authorList>
            <person name="Onetto C."/>
        </authorList>
    </citation>
    <scope>NUCLEOTIDE SEQUENCE</scope>
</reference>
<evidence type="ECO:0000256" key="9">
    <source>
        <dbReference type="PIRSR" id="PIRSR601621-4"/>
    </source>
</evidence>
<dbReference type="PRINTS" id="PR00462">
    <property type="entry name" value="LIGNINASE"/>
</dbReference>
<protein>
    <recommendedName>
        <fullName evidence="10">Peroxidase</fullName>
        <ecNumber evidence="10">1.11.1.-</ecNumber>
    </recommendedName>
</protein>
<accession>A0A9N8JZ43</accession>
<feature type="non-terminal residue" evidence="13">
    <location>
        <position position="309"/>
    </location>
</feature>
<dbReference type="Gene3D" id="1.10.520.10">
    <property type="match status" value="1"/>
</dbReference>
<dbReference type="Proteomes" id="UP000714618">
    <property type="component" value="Unassembled WGS sequence"/>
</dbReference>
<keyword evidence="7 10" id="KW-0479">Metal-binding</keyword>
<feature type="binding site" evidence="7">
    <location>
        <position position="183"/>
    </location>
    <ligand>
        <name>Ca(2+)</name>
        <dbReference type="ChEBI" id="CHEBI:29108"/>
        <label>2</label>
    </ligand>
</feature>
<evidence type="ECO:0000259" key="12">
    <source>
        <dbReference type="PROSITE" id="PS50873"/>
    </source>
</evidence>
<keyword evidence="4 10" id="KW-0560">Oxidoreductase</keyword>
<gene>
    <name evidence="13" type="ORF">AWRI4233_LOCUS4423</name>
</gene>
<evidence type="ECO:0000256" key="6">
    <source>
        <dbReference type="PIRSR" id="PIRSR601621-1"/>
    </source>
</evidence>
<evidence type="ECO:0000256" key="10">
    <source>
        <dbReference type="RuleBase" id="RU363051"/>
    </source>
</evidence>
<keyword evidence="11" id="KW-0732">Signal</keyword>
<organism evidence="13 14">
    <name type="scientific">Aureobasidium mustum</name>
    <dbReference type="NCBI Taxonomy" id="2773714"/>
    <lineage>
        <taxon>Eukaryota</taxon>
        <taxon>Fungi</taxon>
        <taxon>Dikarya</taxon>
        <taxon>Ascomycota</taxon>
        <taxon>Pezizomycotina</taxon>
        <taxon>Dothideomycetes</taxon>
        <taxon>Dothideomycetidae</taxon>
        <taxon>Dothideales</taxon>
        <taxon>Saccotheciaceae</taxon>
        <taxon>Aureobasidium</taxon>
    </lineage>
</organism>
<feature type="chain" id="PRO_5040443387" description="Peroxidase" evidence="11">
    <location>
        <begin position="16"/>
        <end position="309"/>
    </location>
</feature>
<comment type="cofactor">
    <cofactor evidence="7 10">
        <name>Ca(2+)</name>
        <dbReference type="ChEBI" id="CHEBI:29108"/>
    </cofactor>
    <text evidence="7 10">Binds 2 calcium ions per subunit.</text>
</comment>
<feature type="binding site" evidence="7">
    <location>
        <position position="199"/>
    </location>
    <ligand>
        <name>Ca(2+)</name>
        <dbReference type="ChEBI" id="CHEBI:29108"/>
        <label>2</label>
    </ligand>
</feature>
<evidence type="ECO:0000256" key="8">
    <source>
        <dbReference type="PIRSR" id="PIRSR601621-3"/>
    </source>
</evidence>
<feature type="signal peptide" evidence="11">
    <location>
        <begin position="1"/>
        <end position="15"/>
    </location>
</feature>
<dbReference type="GO" id="GO:0004601">
    <property type="term" value="F:peroxidase activity"/>
    <property type="evidence" value="ECO:0007669"/>
    <property type="project" value="UniProtKB-KW"/>
</dbReference>
<comment type="caution">
    <text evidence="13">The sequence shown here is derived from an EMBL/GenBank/DDBJ whole genome shotgun (WGS) entry which is preliminary data.</text>
</comment>
<keyword evidence="9" id="KW-1015">Disulfide bond</keyword>
<dbReference type="OrthoDB" id="2113341at2759"/>
<feature type="active site" description="Proton acceptor" evidence="6">
    <location>
        <position position="51"/>
    </location>
</feature>